<accession>A0A1M5SPV3</accession>
<evidence type="ECO:0008006" key="4">
    <source>
        <dbReference type="Google" id="ProtNLM"/>
    </source>
</evidence>
<sequence>MMCSVKKAVLFGFFLILASCIKQEDITTFVPEDTRVDITIPPAFIPQDGTFYVTNGQGYNANGIVLFNYGRGNFRAFDLTCPTECLEAMSIDNSGIMACNTCENKKISFTQYQITIKENGTTYGLREYSTKLEGGVVRITNF</sequence>
<dbReference type="Proteomes" id="UP000184109">
    <property type="component" value="Unassembled WGS sequence"/>
</dbReference>
<organism evidence="2 3">
    <name type="scientific">Wenyingzhuangia marina</name>
    <dbReference type="NCBI Taxonomy" id="1195760"/>
    <lineage>
        <taxon>Bacteria</taxon>
        <taxon>Pseudomonadati</taxon>
        <taxon>Bacteroidota</taxon>
        <taxon>Flavobacteriia</taxon>
        <taxon>Flavobacteriales</taxon>
        <taxon>Flavobacteriaceae</taxon>
        <taxon>Wenyingzhuangia</taxon>
    </lineage>
</organism>
<gene>
    <name evidence="2" type="ORF">SAMN05444281_0440</name>
</gene>
<name>A0A1M5SPV3_9FLAO</name>
<proteinExistence type="predicted"/>
<keyword evidence="3" id="KW-1185">Reference proteome</keyword>
<dbReference type="PROSITE" id="PS51257">
    <property type="entry name" value="PROKAR_LIPOPROTEIN"/>
    <property type="match status" value="1"/>
</dbReference>
<keyword evidence="1" id="KW-0732">Signal</keyword>
<reference evidence="3" key="1">
    <citation type="submission" date="2016-11" db="EMBL/GenBank/DDBJ databases">
        <authorList>
            <person name="Varghese N."/>
            <person name="Submissions S."/>
        </authorList>
    </citation>
    <scope>NUCLEOTIDE SEQUENCE [LARGE SCALE GENOMIC DNA]</scope>
    <source>
        <strain evidence="3">DSM 100572</strain>
    </source>
</reference>
<dbReference type="STRING" id="1195760.SAMN05444281_0440"/>
<feature type="chain" id="PRO_5012793522" description="Ferredoxin subunit of nitrite reductase or a ring-hydroxylating dioxygenase" evidence="1">
    <location>
        <begin position="25"/>
        <end position="142"/>
    </location>
</feature>
<dbReference type="AlphaFoldDB" id="A0A1M5SPV3"/>
<evidence type="ECO:0000256" key="1">
    <source>
        <dbReference type="SAM" id="SignalP"/>
    </source>
</evidence>
<protein>
    <recommendedName>
        <fullName evidence="4">Ferredoxin subunit of nitrite reductase or a ring-hydroxylating dioxygenase</fullName>
    </recommendedName>
</protein>
<dbReference type="EMBL" id="FQXQ01000001">
    <property type="protein sequence ID" value="SHH40574.1"/>
    <property type="molecule type" value="Genomic_DNA"/>
</dbReference>
<evidence type="ECO:0000313" key="2">
    <source>
        <dbReference type="EMBL" id="SHH40574.1"/>
    </source>
</evidence>
<evidence type="ECO:0000313" key="3">
    <source>
        <dbReference type="Proteomes" id="UP000184109"/>
    </source>
</evidence>
<feature type="signal peptide" evidence="1">
    <location>
        <begin position="1"/>
        <end position="24"/>
    </location>
</feature>